<name>A0AAQ3NQY6_VIGMU</name>
<protein>
    <submittedName>
        <fullName evidence="1">Uncharacterized protein</fullName>
    </submittedName>
</protein>
<dbReference type="Proteomes" id="UP001374535">
    <property type="component" value="Chromosome 4"/>
</dbReference>
<evidence type="ECO:0000313" key="1">
    <source>
        <dbReference type="EMBL" id="WVZ13615.1"/>
    </source>
</evidence>
<dbReference type="EMBL" id="CP144697">
    <property type="protein sequence ID" value="WVZ13615.1"/>
    <property type="molecule type" value="Genomic_DNA"/>
</dbReference>
<sequence length="174" mass="20360">MSPRLELSSINNFTFHRILCLRLNHHRHHTTINKKHIPHFHIIDKIIVVHTNTICSSNTSLNSKSEFLPRIQYNRLWQIPTPNFRTLSVKHDCNHIVLALSIIFLNQVNDFLMRSMVPMRHIQSSHVHPSFSQLPNHFLGIGRWSNGTHDLCLAPKRGLRPHPSRILPQWLHPT</sequence>
<evidence type="ECO:0000313" key="2">
    <source>
        <dbReference type="Proteomes" id="UP001374535"/>
    </source>
</evidence>
<gene>
    <name evidence="1" type="ORF">V8G54_011181</name>
</gene>
<dbReference type="AlphaFoldDB" id="A0AAQ3NQY6"/>
<keyword evidence="2" id="KW-1185">Reference proteome</keyword>
<proteinExistence type="predicted"/>
<accession>A0AAQ3NQY6</accession>
<organism evidence="1 2">
    <name type="scientific">Vigna mungo</name>
    <name type="common">Black gram</name>
    <name type="synonym">Phaseolus mungo</name>
    <dbReference type="NCBI Taxonomy" id="3915"/>
    <lineage>
        <taxon>Eukaryota</taxon>
        <taxon>Viridiplantae</taxon>
        <taxon>Streptophyta</taxon>
        <taxon>Embryophyta</taxon>
        <taxon>Tracheophyta</taxon>
        <taxon>Spermatophyta</taxon>
        <taxon>Magnoliopsida</taxon>
        <taxon>eudicotyledons</taxon>
        <taxon>Gunneridae</taxon>
        <taxon>Pentapetalae</taxon>
        <taxon>rosids</taxon>
        <taxon>fabids</taxon>
        <taxon>Fabales</taxon>
        <taxon>Fabaceae</taxon>
        <taxon>Papilionoideae</taxon>
        <taxon>50 kb inversion clade</taxon>
        <taxon>NPAAA clade</taxon>
        <taxon>indigoferoid/millettioid clade</taxon>
        <taxon>Phaseoleae</taxon>
        <taxon>Vigna</taxon>
    </lineage>
</organism>
<reference evidence="1 2" key="1">
    <citation type="journal article" date="2023" name="Life. Sci Alliance">
        <title>Evolutionary insights into 3D genome organization and epigenetic landscape of Vigna mungo.</title>
        <authorList>
            <person name="Junaid A."/>
            <person name="Singh B."/>
            <person name="Bhatia S."/>
        </authorList>
    </citation>
    <scope>NUCLEOTIDE SEQUENCE [LARGE SCALE GENOMIC DNA]</scope>
    <source>
        <strain evidence="1">Urdbean</strain>
    </source>
</reference>